<dbReference type="Proteomes" id="UP001519460">
    <property type="component" value="Unassembled WGS sequence"/>
</dbReference>
<protein>
    <submittedName>
        <fullName evidence="2">Uncharacterized protein</fullName>
    </submittedName>
</protein>
<evidence type="ECO:0000256" key="1">
    <source>
        <dbReference type="SAM" id="MobiDB-lite"/>
    </source>
</evidence>
<dbReference type="PANTHER" id="PTHR34221:SF4">
    <property type="entry name" value="CHROMOSOME LG9 OPEN READING FRAME, HUMAN C17ORF98"/>
    <property type="match status" value="1"/>
</dbReference>
<dbReference type="EMBL" id="JACVVK020000246">
    <property type="protein sequence ID" value="KAK7482346.1"/>
    <property type="molecule type" value="Genomic_DNA"/>
</dbReference>
<dbReference type="Pfam" id="PF15075">
    <property type="entry name" value="SPMAP1-like"/>
    <property type="match status" value="1"/>
</dbReference>
<comment type="caution">
    <text evidence="2">The sequence shown here is derived from an EMBL/GenBank/DDBJ whole genome shotgun (WGS) entry which is preliminary data.</text>
</comment>
<evidence type="ECO:0000313" key="3">
    <source>
        <dbReference type="Proteomes" id="UP001519460"/>
    </source>
</evidence>
<proteinExistence type="predicted"/>
<reference evidence="2 3" key="1">
    <citation type="journal article" date="2023" name="Sci. Data">
        <title>Genome assembly of the Korean intertidal mud-creeper Batillaria attramentaria.</title>
        <authorList>
            <person name="Patra A.K."/>
            <person name="Ho P.T."/>
            <person name="Jun S."/>
            <person name="Lee S.J."/>
            <person name="Kim Y."/>
            <person name="Won Y.J."/>
        </authorList>
    </citation>
    <scope>NUCLEOTIDE SEQUENCE [LARGE SCALE GENOMIC DNA]</scope>
    <source>
        <strain evidence="2">Wonlab-2016</strain>
    </source>
</reference>
<accession>A0ABD0K4T7</accession>
<gene>
    <name evidence="2" type="ORF">BaRGS_00026365</name>
</gene>
<evidence type="ECO:0000313" key="2">
    <source>
        <dbReference type="EMBL" id="KAK7482346.1"/>
    </source>
</evidence>
<dbReference type="PANTHER" id="PTHR34221">
    <property type="entry name" value="HYPOTHETICAL PROTEIN LOC691189"/>
    <property type="match status" value="1"/>
</dbReference>
<name>A0ABD0K4T7_9CAEN</name>
<keyword evidence="3" id="KW-1185">Reference proteome</keyword>
<feature type="region of interest" description="Disordered" evidence="1">
    <location>
        <begin position="1"/>
        <end position="30"/>
    </location>
</feature>
<dbReference type="AlphaFoldDB" id="A0ABD0K4T7"/>
<sequence>MAEQEPKSPRNQKGRHNKIYRTPPTPPPEVLRTKEKTFVLDCNATSSISTDYSKANPKLGPVVPPYNSQKDVHVDQYFTFHGVPTTLKRTGQNEGGCSIEGPVMDAFHTRGAGYQYLSLRNRSGAGHSHDTVDGHAQFMEGVKPTTGYNGRYGFRRNTPWLRKNPSPFVPNSITPTF</sequence>
<organism evidence="2 3">
    <name type="scientific">Batillaria attramentaria</name>
    <dbReference type="NCBI Taxonomy" id="370345"/>
    <lineage>
        <taxon>Eukaryota</taxon>
        <taxon>Metazoa</taxon>
        <taxon>Spiralia</taxon>
        <taxon>Lophotrochozoa</taxon>
        <taxon>Mollusca</taxon>
        <taxon>Gastropoda</taxon>
        <taxon>Caenogastropoda</taxon>
        <taxon>Sorbeoconcha</taxon>
        <taxon>Cerithioidea</taxon>
        <taxon>Batillariidae</taxon>
        <taxon>Batillaria</taxon>
    </lineage>
</organism>
<dbReference type="InterPro" id="IPR028027">
    <property type="entry name" value="SPMAP1"/>
</dbReference>
<feature type="compositionally biased region" description="Basic residues" evidence="1">
    <location>
        <begin position="10"/>
        <end position="19"/>
    </location>
</feature>